<proteinExistence type="predicted"/>
<keyword evidence="1" id="KW-0732">Signal</keyword>
<organism evidence="2 3">
    <name type="scientific">Macrosiphum euphorbiae</name>
    <name type="common">potato aphid</name>
    <dbReference type="NCBI Taxonomy" id="13131"/>
    <lineage>
        <taxon>Eukaryota</taxon>
        <taxon>Metazoa</taxon>
        <taxon>Ecdysozoa</taxon>
        <taxon>Arthropoda</taxon>
        <taxon>Hexapoda</taxon>
        <taxon>Insecta</taxon>
        <taxon>Pterygota</taxon>
        <taxon>Neoptera</taxon>
        <taxon>Paraneoptera</taxon>
        <taxon>Hemiptera</taxon>
        <taxon>Sternorrhyncha</taxon>
        <taxon>Aphidomorpha</taxon>
        <taxon>Aphidoidea</taxon>
        <taxon>Aphididae</taxon>
        <taxon>Macrosiphini</taxon>
        <taxon>Macrosiphum</taxon>
    </lineage>
</organism>
<sequence>MYCKSLIPFLIKCMKLLPLWSGIMVPVFGYGSETASFAAVESSFKKLKNLTFKSTTLPVSIEEFLEQHICSLRGVSLIHSTKTGYEKTCEIDDDTTVDTRNELKEKKSTFQVDMMISSGDENDYLRIPDKLDCPLCSTGSLPSESGAHKCVVCKIPVHALSTCSRSRSGQDNVRVCFSCWIFEIDTCVNNNYCEINENLNEERKAVESWNRKSQRKNKSYLVTNPHLRHLDLNNSKKITSLPILKNGSRSTELKSVKSNVVQGRIALTNTCAFDSLASVLMVSYCDSQKYSEKVDYIGEHQFFNFISKVVKHGISSSTYSGRADLIIEKMNPELQTLEYNITLAKCDSTFGHVLDMMLEDFPSVR</sequence>
<name>A0AAV0XFW0_9HEMI</name>
<dbReference type="EMBL" id="CARXXK010000005">
    <property type="protein sequence ID" value="CAI6367534.1"/>
    <property type="molecule type" value="Genomic_DNA"/>
</dbReference>
<feature type="signal peptide" evidence="1">
    <location>
        <begin position="1"/>
        <end position="29"/>
    </location>
</feature>
<evidence type="ECO:0000313" key="2">
    <source>
        <dbReference type="EMBL" id="CAI6367534.1"/>
    </source>
</evidence>
<reference evidence="2 3" key="1">
    <citation type="submission" date="2023-01" db="EMBL/GenBank/DDBJ databases">
        <authorList>
            <person name="Whitehead M."/>
        </authorList>
    </citation>
    <scope>NUCLEOTIDE SEQUENCE [LARGE SCALE GENOMIC DNA]</scope>
</reference>
<dbReference type="AlphaFoldDB" id="A0AAV0XFW0"/>
<protein>
    <submittedName>
        <fullName evidence="2">Uncharacterized protein</fullName>
    </submittedName>
</protein>
<dbReference type="Proteomes" id="UP001160148">
    <property type="component" value="Unassembled WGS sequence"/>
</dbReference>
<evidence type="ECO:0000313" key="3">
    <source>
        <dbReference type="Proteomes" id="UP001160148"/>
    </source>
</evidence>
<keyword evidence="3" id="KW-1185">Reference proteome</keyword>
<gene>
    <name evidence="2" type="ORF">MEUPH1_LOCUS21999</name>
</gene>
<feature type="chain" id="PRO_5043572528" evidence="1">
    <location>
        <begin position="30"/>
        <end position="365"/>
    </location>
</feature>
<accession>A0AAV0XFW0</accession>
<comment type="caution">
    <text evidence="2">The sequence shown here is derived from an EMBL/GenBank/DDBJ whole genome shotgun (WGS) entry which is preliminary data.</text>
</comment>
<evidence type="ECO:0000256" key="1">
    <source>
        <dbReference type="SAM" id="SignalP"/>
    </source>
</evidence>